<reference evidence="1" key="1">
    <citation type="journal article" date="2015" name="Nature">
        <title>Complex archaea that bridge the gap between prokaryotes and eukaryotes.</title>
        <authorList>
            <person name="Spang A."/>
            <person name="Saw J.H."/>
            <person name="Jorgensen S.L."/>
            <person name="Zaremba-Niedzwiedzka K."/>
            <person name="Martijn J."/>
            <person name="Lind A.E."/>
            <person name="van Eijk R."/>
            <person name="Schleper C."/>
            <person name="Guy L."/>
            <person name="Ettema T.J."/>
        </authorList>
    </citation>
    <scope>NUCLEOTIDE SEQUENCE</scope>
</reference>
<sequence length="155" mass="18353">MKHDKLSYIILGLHREYFIKMVKLPLRKVLILMGKRIPDITKENTEYNGTHALIDIFEKLSLYTDVKQSMFRGAEKIFLMEMEHDGFYRNYFLLFIEEIIKKILAGEFPARRDENPLRPHWNTITPKGGKYSIISILQDKKGMENLLGDKWIYKG</sequence>
<evidence type="ECO:0000313" key="1">
    <source>
        <dbReference type="EMBL" id="KKL25399.1"/>
    </source>
</evidence>
<protein>
    <submittedName>
        <fullName evidence="1">Uncharacterized protein</fullName>
    </submittedName>
</protein>
<accession>A0A0F9BTZ4</accession>
<proteinExistence type="predicted"/>
<name>A0A0F9BTZ4_9ZZZZ</name>
<organism evidence="1">
    <name type="scientific">marine sediment metagenome</name>
    <dbReference type="NCBI Taxonomy" id="412755"/>
    <lineage>
        <taxon>unclassified sequences</taxon>
        <taxon>metagenomes</taxon>
        <taxon>ecological metagenomes</taxon>
    </lineage>
</organism>
<gene>
    <name evidence="1" type="ORF">LCGC14_2405700</name>
</gene>
<dbReference type="EMBL" id="LAZR01036227">
    <property type="protein sequence ID" value="KKL25399.1"/>
    <property type="molecule type" value="Genomic_DNA"/>
</dbReference>
<dbReference type="AlphaFoldDB" id="A0A0F9BTZ4"/>
<comment type="caution">
    <text evidence="1">The sequence shown here is derived from an EMBL/GenBank/DDBJ whole genome shotgun (WGS) entry which is preliminary data.</text>
</comment>